<feature type="region of interest" description="Disordered" evidence="2">
    <location>
        <begin position="277"/>
        <end position="316"/>
    </location>
</feature>
<gene>
    <name evidence="3" type="ORF">BZA70DRAFT_265829</name>
</gene>
<comment type="similarity">
    <text evidence="1">Belongs to the CWC16 family.</text>
</comment>
<dbReference type="Pfam" id="PF04502">
    <property type="entry name" value="Saf4_Yju2"/>
    <property type="match status" value="1"/>
</dbReference>
<proteinExistence type="inferred from homology"/>
<evidence type="ECO:0000313" key="3">
    <source>
        <dbReference type="EMBL" id="KAK7208565.1"/>
    </source>
</evidence>
<dbReference type="PANTHER" id="PTHR12111">
    <property type="entry name" value="SPLICING FACTOR YJU2"/>
    <property type="match status" value="1"/>
</dbReference>
<keyword evidence="4" id="KW-1185">Reference proteome</keyword>
<evidence type="ECO:0000256" key="2">
    <source>
        <dbReference type="SAM" id="MobiDB-lite"/>
    </source>
</evidence>
<accession>A0ABR1FFC6</accession>
<evidence type="ECO:0000313" key="4">
    <source>
        <dbReference type="Proteomes" id="UP001498771"/>
    </source>
</evidence>
<dbReference type="Proteomes" id="UP001498771">
    <property type="component" value="Unassembled WGS sequence"/>
</dbReference>
<feature type="region of interest" description="Disordered" evidence="2">
    <location>
        <begin position="179"/>
        <end position="200"/>
    </location>
</feature>
<comment type="caution">
    <text evidence="3">The sequence shown here is derived from an EMBL/GenBank/DDBJ whole genome shotgun (WGS) entry which is preliminary data.</text>
</comment>
<sequence>MGSGPNCPDLPTHQQLLSLMSRISIQVPLPPLYQIRLISLERRRLDSLNFNARTRGLTVRAIGYNKYYPPDYDGKSSLNKLAGKHSLGDRARKIKQGILIVRFELPFDIVCLRCENYLAQGTRFNAEKKKVGAYYTTPIFSFRFKCQKCRPTSVHGQAHYVEIETDPANTEYKVVEGARRSNNDGSGYDQAANDGSENDAKTEIEETDDVFAKVEKQAAETLQRRRASKRIQELYEDSTRRWGDPYTKNQELRRIFRGKKKETEKQNKASDSLAWRVAKVSQHRKQITSGSTTASSGEKKSAKQLLMEAVTKNKKK</sequence>
<evidence type="ECO:0000256" key="1">
    <source>
        <dbReference type="ARBA" id="ARBA00005595"/>
    </source>
</evidence>
<dbReference type="GeneID" id="90036497"/>
<dbReference type="RefSeq" id="XP_064771598.1">
    <property type="nucleotide sequence ID" value="XM_064910985.1"/>
</dbReference>
<organism evidence="3 4">
    <name type="scientific">Myxozyma melibiosi</name>
    <dbReference type="NCBI Taxonomy" id="54550"/>
    <lineage>
        <taxon>Eukaryota</taxon>
        <taxon>Fungi</taxon>
        <taxon>Dikarya</taxon>
        <taxon>Ascomycota</taxon>
        <taxon>Saccharomycotina</taxon>
        <taxon>Lipomycetes</taxon>
        <taxon>Lipomycetales</taxon>
        <taxon>Lipomycetaceae</taxon>
        <taxon>Myxozyma</taxon>
    </lineage>
</organism>
<dbReference type="PANTHER" id="PTHR12111:SF2">
    <property type="entry name" value="SPLICING FACTOR YJU2B-RELATED"/>
    <property type="match status" value="1"/>
</dbReference>
<dbReference type="InterPro" id="IPR007590">
    <property type="entry name" value="Saf4/Yju2"/>
</dbReference>
<name>A0ABR1FFC6_9ASCO</name>
<dbReference type="EMBL" id="JBBJBU010000001">
    <property type="protein sequence ID" value="KAK7208565.1"/>
    <property type="molecule type" value="Genomic_DNA"/>
</dbReference>
<reference evidence="3 4" key="1">
    <citation type="submission" date="2024-03" db="EMBL/GenBank/DDBJ databases">
        <title>Genome-scale model development and genomic sequencing of the oleaginous clade Lipomyces.</title>
        <authorList>
            <consortium name="Lawrence Berkeley National Laboratory"/>
            <person name="Czajka J.J."/>
            <person name="Han Y."/>
            <person name="Kim J."/>
            <person name="Mondo S.J."/>
            <person name="Hofstad B.A."/>
            <person name="Robles A."/>
            <person name="Haridas S."/>
            <person name="Riley R."/>
            <person name="LaButti K."/>
            <person name="Pangilinan J."/>
            <person name="Andreopoulos W."/>
            <person name="Lipzen A."/>
            <person name="Yan J."/>
            <person name="Wang M."/>
            <person name="Ng V."/>
            <person name="Grigoriev I.V."/>
            <person name="Spatafora J.W."/>
            <person name="Magnuson J.K."/>
            <person name="Baker S.E."/>
            <person name="Pomraning K.R."/>
        </authorList>
    </citation>
    <scope>NUCLEOTIDE SEQUENCE [LARGE SCALE GENOMIC DNA]</scope>
    <source>
        <strain evidence="3 4">Phaff 52-87</strain>
    </source>
</reference>
<protein>
    <submittedName>
        <fullName evidence="3">Uncharacterized protein</fullName>
    </submittedName>
</protein>
<feature type="compositionally biased region" description="Polar residues" evidence="2">
    <location>
        <begin position="287"/>
        <end position="296"/>
    </location>
</feature>